<gene>
    <name evidence="2" type="ORF">B0A70_12030</name>
</gene>
<comment type="caution">
    <text evidence="2">The sequence shown here is derived from an EMBL/GenBank/DDBJ whole genome shotgun (WGS) entry which is preliminary data.</text>
</comment>
<organism evidence="2 3">
    <name type="scientific">Chryseobacterium piscicola</name>
    <dbReference type="NCBI Taxonomy" id="551459"/>
    <lineage>
        <taxon>Bacteria</taxon>
        <taxon>Pseudomonadati</taxon>
        <taxon>Bacteroidota</taxon>
        <taxon>Flavobacteriia</taxon>
        <taxon>Flavobacteriales</taxon>
        <taxon>Weeksellaceae</taxon>
        <taxon>Chryseobacterium group</taxon>
        <taxon>Chryseobacterium</taxon>
    </lineage>
</organism>
<proteinExistence type="predicted"/>
<reference evidence="2 3" key="1">
    <citation type="submission" date="2016-11" db="EMBL/GenBank/DDBJ databases">
        <title>Whole genomes of Flavobacteriaceae.</title>
        <authorList>
            <person name="Stine C."/>
            <person name="Li C."/>
            <person name="Tadesse D."/>
        </authorList>
    </citation>
    <scope>NUCLEOTIDE SEQUENCE [LARGE SCALE GENOMIC DNA]</scope>
    <source>
        <strain evidence="2 3">DSM 21068</strain>
    </source>
</reference>
<keyword evidence="1" id="KW-0812">Transmembrane</keyword>
<name>A0A2S7KDE6_9FLAO</name>
<evidence type="ECO:0000313" key="3">
    <source>
        <dbReference type="Proteomes" id="UP000238314"/>
    </source>
</evidence>
<protein>
    <submittedName>
        <fullName evidence="2">Uncharacterized protein</fullName>
    </submittedName>
</protein>
<accession>A0A2S7KDE6</accession>
<dbReference type="Proteomes" id="UP000238314">
    <property type="component" value="Unassembled WGS sequence"/>
</dbReference>
<evidence type="ECO:0000313" key="2">
    <source>
        <dbReference type="EMBL" id="PQA91815.1"/>
    </source>
</evidence>
<dbReference type="EMBL" id="MUGO01000018">
    <property type="protein sequence ID" value="PQA91815.1"/>
    <property type="molecule type" value="Genomic_DNA"/>
</dbReference>
<keyword evidence="3" id="KW-1185">Reference proteome</keyword>
<evidence type="ECO:0000256" key="1">
    <source>
        <dbReference type="SAM" id="Phobius"/>
    </source>
</evidence>
<keyword evidence="1" id="KW-1133">Transmembrane helix</keyword>
<keyword evidence="1" id="KW-0472">Membrane</keyword>
<sequence length="307" mass="35915">MKQILRNILRYINLGYLDIYLNRFLLESGFLLYLIKILKMMYRVFYIVILIVVVGCKKERMVEDSKKELLPKYKDFINNYVKSPNKNDVMCRNDIEKAKNDLIKYKKIYVTTSCFGCDFPIYSEELSEFSIQNNVKVVNNDLSCIVIDGQTAGCYTAYIDGEMFKKFGENFRKEIENGADKLLVEKIKRGKVVSVYDLNDSDKPHLPNETNELKEGYTPFLISGLPLKISHNNYPFMDISFVVEKDGSISNLRKNNWVSNGDENEKFSNELENKAIKMIMKNYSKWTPGKYKNNVARVENNFRVKFR</sequence>
<dbReference type="AlphaFoldDB" id="A0A2S7KDE6"/>
<feature type="transmembrane region" description="Helical" evidence="1">
    <location>
        <begin position="40"/>
        <end position="56"/>
    </location>
</feature>